<sequence>MTPAPGEWKPRPVDTSGVRLPPELNGLVEVLAENVHDTWAARRLADGWTWGPSRDDRTLTHPMLIPYRELPETEKDYDRDVVEETVRLILALGYRIGPPVS</sequence>
<dbReference type="EMBL" id="JBHSQJ010000095">
    <property type="protein sequence ID" value="MFC5909911.1"/>
    <property type="molecule type" value="Genomic_DNA"/>
</dbReference>
<organism evidence="2 3">
    <name type="scientific">Streptacidiphilus monticola</name>
    <dbReference type="NCBI Taxonomy" id="2161674"/>
    <lineage>
        <taxon>Bacteria</taxon>
        <taxon>Bacillati</taxon>
        <taxon>Actinomycetota</taxon>
        <taxon>Actinomycetes</taxon>
        <taxon>Kitasatosporales</taxon>
        <taxon>Streptomycetaceae</taxon>
        <taxon>Streptacidiphilus</taxon>
    </lineage>
</organism>
<dbReference type="Gene3D" id="6.20.350.10">
    <property type="match status" value="1"/>
</dbReference>
<keyword evidence="3" id="KW-1185">Reference proteome</keyword>
<dbReference type="InterPro" id="IPR003032">
    <property type="entry name" value="Ryanodine_rcpt"/>
</dbReference>
<dbReference type="Pfam" id="PF02026">
    <property type="entry name" value="RyR"/>
    <property type="match status" value="1"/>
</dbReference>
<dbReference type="RefSeq" id="WP_380586132.1">
    <property type="nucleotide sequence ID" value="NZ_JBHSQJ010000095.1"/>
</dbReference>
<dbReference type="PANTHER" id="PTHR46399">
    <property type="entry name" value="B30.2/SPRY DOMAIN-CONTAINING PROTEIN"/>
    <property type="match status" value="1"/>
</dbReference>
<gene>
    <name evidence="2" type="ORF">ACFP3V_22180</name>
</gene>
<evidence type="ECO:0000313" key="2">
    <source>
        <dbReference type="EMBL" id="MFC5909911.1"/>
    </source>
</evidence>
<feature type="domain" description="Ryanodine receptor Ryr" evidence="1">
    <location>
        <begin position="8"/>
        <end position="97"/>
    </location>
</feature>
<dbReference type="Proteomes" id="UP001596174">
    <property type="component" value="Unassembled WGS sequence"/>
</dbReference>
<dbReference type="InterPro" id="IPR015925">
    <property type="entry name" value="Ryanodine_IP3_receptor"/>
</dbReference>
<accession>A0ABW1G7T6</accession>
<protein>
    <submittedName>
        <fullName evidence="2">RyR domain-containing protein</fullName>
    </submittedName>
</protein>
<dbReference type="PANTHER" id="PTHR46399:SF8">
    <property type="entry name" value="B30.2_SPRY DOMAIN-CONTAINING PROTEIN"/>
    <property type="match status" value="1"/>
</dbReference>
<evidence type="ECO:0000313" key="3">
    <source>
        <dbReference type="Proteomes" id="UP001596174"/>
    </source>
</evidence>
<name>A0ABW1G7T6_9ACTN</name>
<reference evidence="3" key="1">
    <citation type="journal article" date="2019" name="Int. J. Syst. Evol. Microbiol.">
        <title>The Global Catalogue of Microorganisms (GCM) 10K type strain sequencing project: providing services to taxonomists for standard genome sequencing and annotation.</title>
        <authorList>
            <consortium name="The Broad Institute Genomics Platform"/>
            <consortium name="The Broad Institute Genome Sequencing Center for Infectious Disease"/>
            <person name="Wu L."/>
            <person name="Ma J."/>
        </authorList>
    </citation>
    <scope>NUCLEOTIDE SEQUENCE [LARGE SCALE GENOMIC DNA]</scope>
    <source>
        <strain evidence="3">JCM 4816</strain>
    </source>
</reference>
<proteinExistence type="predicted"/>
<comment type="caution">
    <text evidence="2">The sequence shown here is derived from an EMBL/GenBank/DDBJ whole genome shotgun (WGS) entry which is preliminary data.</text>
</comment>
<evidence type="ECO:0000259" key="1">
    <source>
        <dbReference type="Pfam" id="PF02026"/>
    </source>
</evidence>